<evidence type="ECO:0008006" key="3">
    <source>
        <dbReference type="Google" id="ProtNLM"/>
    </source>
</evidence>
<name>A0A1M4UNR6_9BACT</name>
<dbReference type="AlphaFoldDB" id="A0A1M4UNR6"/>
<proteinExistence type="predicted"/>
<keyword evidence="2" id="KW-1185">Reference proteome</keyword>
<gene>
    <name evidence="1" type="ORF">SAMN05444008_1028</name>
</gene>
<dbReference type="EMBL" id="FQUO01000002">
    <property type="protein sequence ID" value="SHE58334.1"/>
    <property type="molecule type" value="Genomic_DNA"/>
</dbReference>
<evidence type="ECO:0000313" key="2">
    <source>
        <dbReference type="Proteomes" id="UP000184368"/>
    </source>
</evidence>
<dbReference type="Proteomes" id="UP000184368">
    <property type="component" value="Unassembled WGS sequence"/>
</dbReference>
<sequence length="268" mass="30959">MKPYLLFFFTLFALWSEAQKPFFRDFSVGYRIGEGEAVESNPFFIPPLLKKPAGFQKMLDTLQWNSLHGNSGPVTYHRVFLQAVLGFPQNGGRFWRNSYIPVGINYAFREKRGGMDIGTQEWYARSSVNLLETKKYWMTQSVRFIGLHAGIYRKIRITRKVSLQSGVLLQGEMAINHHFKRGVDTSAFSPAQSTLVYKRSDQLPTLHGRNFGQWSVLIPLSAELNLYKKQWYLQPEITVGLLSNRYLKASGISRESINAALWFIYRRN</sequence>
<evidence type="ECO:0000313" key="1">
    <source>
        <dbReference type="EMBL" id="SHE58334.1"/>
    </source>
</evidence>
<protein>
    <recommendedName>
        <fullName evidence="3">Outer membrane protein beta-barrel domain-containing protein</fullName>
    </recommendedName>
</protein>
<accession>A0A1M4UNR6</accession>
<dbReference type="RefSeq" id="WP_073039529.1">
    <property type="nucleotide sequence ID" value="NZ_FQUO01000002.1"/>
</dbReference>
<organism evidence="1 2">
    <name type="scientific">Cnuella takakiae</name>
    <dbReference type="NCBI Taxonomy" id="1302690"/>
    <lineage>
        <taxon>Bacteria</taxon>
        <taxon>Pseudomonadati</taxon>
        <taxon>Bacteroidota</taxon>
        <taxon>Chitinophagia</taxon>
        <taxon>Chitinophagales</taxon>
        <taxon>Chitinophagaceae</taxon>
        <taxon>Cnuella</taxon>
    </lineage>
</organism>
<reference evidence="1 2" key="1">
    <citation type="submission" date="2016-11" db="EMBL/GenBank/DDBJ databases">
        <authorList>
            <person name="Jaros S."/>
            <person name="Januszkiewicz K."/>
            <person name="Wedrychowicz H."/>
        </authorList>
    </citation>
    <scope>NUCLEOTIDE SEQUENCE [LARGE SCALE GENOMIC DNA]</scope>
    <source>
        <strain evidence="1 2">DSM 26897</strain>
    </source>
</reference>